<proteinExistence type="predicted"/>
<dbReference type="RefSeq" id="WP_118877345.1">
    <property type="nucleotide sequence ID" value="NZ_QWEI01000010.1"/>
</dbReference>
<evidence type="ECO:0000313" key="2">
    <source>
        <dbReference type="Proteomes" id="UP000265692"/>
    </source>
</evidence>
<dbReference type="EMBL" id="QWEI01000010">
    <property type="protein sequence ID" value="RHW33482.1"/>
    <property type="molecule type" value="Genomic_DNA"/>
</dbReference>
<comment type="caution">
    <text evidence="1">The sequence shown here is derived from an EMBL/GenBank/DDBJ whole genome shotgun (WGS) entry which is preliminary data.</text>
</comment>
<organism evidence="1 2">
    <name type="scientific">Ureibacillus yapensis</name>
    <dbReference type="NCBI Taxonomy" id="2304605"/>
    <lineage>
        <taxon>Bacteria</taxon>
        <taxon>Bacillati</taxon>
        <taxon>Bacillota</taxon>
        <taxon>Bacilli</taxon>
        <taxon>Bacillales</taxon>
        <taxon>Caryophanaceae</taxon>
        <taxon>Ureibacillus</taxon>
    </lineage>
</organism>
<keyword evidence="2" id="KW-1185">Reference proteome</keyword>
<evidence type="ECO:0000313" key="1">
    <source>
        <dbReference type="EMBL" id="RHW33482.1"/>
    </source>
</evidence>
<name>A0A396S4L0_9BACL</name>
<dbReference type="AlphaFoldDB" id="A0A396S4L0"/>
<accession>A0A396S4L0</accession>
<reference evidence="1 2" key="1">
    <citation type="submission" date="2018-08" db="EMBL/GenBank/DDBJ databases">
        <title>Lysinibacillus sp. YLB-03 draft genome sequence.</title>
        <authorList>
            <person name="Yu L."/>
        </authorList>
    </citation>
    <scope>NUCLEOTIDE SEQUENCE [LARGE SCALE GENOMIC DNA]</scope>
    <source>
        <strain evidence="1 2">YLB-03</strain>
    </source>
</reference>
<protein>
    <submittedName>
        <fullName evidence="1">Uncharacterized protein</fullName>
    </submittedName>
</protein>
<sequence length="78" mass="8312">MPSTSVLCIESEASDTDVLRTESEATGTLSALGHPCAAEGPNREAFHVFDRGQIFLRESVATAADRASRGWEACAGHY</sequence>
<gene>
    <name evidence="1" type="ORF">D1B33_15680</name>
</gene>
<dbReference type="Proteomes" id="UP000265692">
    <property type="component" value="Unassembled WGS sequence"/>
</dbReference>